<evidence type="ECO:0000256" key="10">
    <source>
        <dbReference type="RuleBase" id="RU079119"/>
    </source>
</evidence>
<evidence type="ECO:0000256" key="7">
    <source>
        <dbReference type="ARBA" id="ARBA00023288"/>
    </source>
</evidence>
<evidence type="ECO:0000256" key="11">
    <source>
        <dbReference type="SAM" id="MobiDB-lite"/>
    </source>
</evidence>
<feature type="region of interest" description="Disordered" evidence="11">
    <location>
        <begin position="191"/>
        <end position="213"/>
    </location>
</feature>
<dbReference type="GO" id="GO:0005794">
    <property type="term" value="C:Golgi apparatus"/>
    <property type="evidence" value="ECO:0007669"/>
    <property type="project" value="TreeGrafter"/>
</dbReference>
<dbReference type="EMBL" id="JAGRRH010000027">
    <property type="protein sequence ID" value="KAG7340255.1"/>
    <property type="molecule type" value="Genomic_DNA"/>
</dbReference>
<comment type="subcellular location">
    <subcellularLocation>
        <location evidence="1">Endomembrane system</location>
        <topology evidence="1">Multi-pass membrane protein</topology>
    </subcellularLocation>
</comment>
<evidence type="ECO:0000256" key="9">
    <source>
        <dbReference type="ARBA" id="ARBA00048048"/>
    </source>
</evidence>
<organism evidence="13 14">
    <name type="scientific">Nitzschia inconspicua</name>
    <dbReference type="NCBI Taxonomy" id="303405"/>
    <lineage>
        <taxon>Eukaryota</taxon>
        <taxon>Sar</taxon>
        <taxon>Stramenopiles</taxon>
        <taxon>Ochrophyta</taxon>
        <taxon>Bacillariophyta</taxon>
        <taxon>Bacillariophyceae</taxon>
        <taxon>Bacillariophycidae</taxon>
        <taxon>Bacillariales</taxon>
        <taxon>Bacillariaceae</taxon>
        <taxon>Nitzschia</taxon>
    </lineage>
</organism>
<evidence type="ECO:0000313" key="13">
    <source>
        <dbReference type="EMBL" id="KAG7340255.1"/>
    </source>
</evidence>
<comment type="domain">
    <text evidence="10">The DHHC domain is required for palmitoyltransferase activity.</text>
</comment>
<evidence type="ECO:0000256" key="5">
    <source>
        <dbReference type="ARBA" id="ARBA00023136"/>
    </source>
</evidence>
<feature type="compositionally biased region" description="Pro residues" evidence="11">
    <location>
        <begin position="95"/>
        <end position="106"/>
    </location>
</feature>
<feature type="compositionally biased region" description="Acidic residues" evidence="11">
    <location>
        <begin position="125"/>
        <end position="141"/>
    </location>
</feature>
<comment type="catalytic activity">
    <reaction evidence="9 10">
        <text>L-cysteinyl-[protein] + hexadecanoyl-CoA = S-hexadecanoyl-L-cysteinyl-[protein] + CoA</text>
        <dbReference type="Rhea" id="RHEA:36683"/>
        <dbReference type="Rhea" id="RHEA-COMP:10131"/>
        <dbReference type="Rhea" id="RHEA-COMP:11032"/>
        <dbReference type="ChEBI" id="CHEBI:29950"/>
        <dbReference type="ChEBI" id="CHEBI:57287"/>
        <dbReference type="ChEBI" id="CHEBI:57379"/>
        <dbReference type="ChEBI" id="CHEBI:74151"/>
        <dbReference type="EC" id="2.3.1.225"/>
    </reaction>
</comment>
<feature type="domain" description="Palmitoyltransferase DHHC" evidence="12">
    <location>
        <begin position="411"/>
        <end position="555"/>
    </location>
</feature>
<feature type="region of interest" description="Disordered" evidence="11">
    <location>
        <begin position="12"/>
        <end position="148"/>
    </location>
</feature>
<evidence type="ECO:0000256" key="1">
    <source>
        <dbReference type="ARBA" id="ARBA00004127"/>
    </source>
</evidence>
<evidence type="ECO:0000256" key="4">
    <source>
        <dbReference type="ARBA" id="ARBA00022989"/>
    </source>
</evidence>
<keyword evidence="14" id="KW-1185">Reference proteome</keyword>
<evidence type="ECO:0000259" key="12">
    <source>
        <dbReference type="Pfam" id="PF01529"/>
    </source>
</evidence>
<sequence length="623" mass="68890">MYYSTIKEYFSPSKREEKEETEEALQGTITATATATGETTITDTPTETTSLLGHYSSNGETGTTTSTTSRQLFQHDDSATTTIIGNDDDNGILTSPPPPPPPPPPISHTDNNNNNHNIMYHDHYDDDDDRYDNADDDDGSYDDPVHPLPLRSPTVYELYFDKVRNPTVQRYYRFEATPITPIVALHKTPGNTTTTTTNNNNNNANNNNTMNNTGGVTGLLRRSAVVPSHGTDPSGDWILVSVGGRSGWARKKQPHQHFSGFTLATTFRASEAWMGNHAFCCCHGKCMLGSDAPSLVVTNVMIAIGYIWHFFVVLPKLHQLELDGQLDLLPLPLLSLSNPSNTTTTMSTTALSSSTTITDMLFWWSVGLGLLTVITLWISALMDPGIIPPVSSPIKAPVPTDVPLGGPLGYRYCSTCNIFRPPRSKHCNSCNVCVSKFDHHCPWVGNCIGERNHRFFFLFLIGIVSVTILTTVCAMLVVAETFHHDDDSNSNSNNNNNNTKTELSMWHRLGDAMLSEKCTVLFGAFTLFCAWSLTGLLCYHAMIISVAQTTNERVRGVYRYGQVHNHADKGCCTNWYLAACKPIPVSRLPRDMSAMVVCDYTNNNNDGDDEEQVWTGHEQNNEN</sequence>
<dbReference type="GO" id="GO:0006612">
    <property type="term" value="P:protein targeting to membrane"/>
    <property type="evidence" value="ECO:0007669"/>
    <property type="project" value="TreeGrafter"/>
</dbReference>
<dbReference type="Proteomes" id="UP000693970">
    <property type="component" value="Unassembled WGS sequence"/>
</dbReference>
<dbReference type="Pfam" id="PF01529">
    <property type="entry name" value="DHHC"/>
    <property type="match status" value="1"/>
</dbReference>
<dbReference type="AlphaFoldDB" id="A0A9K3PAS8"/>
<keyword evidence="3 10" id="KW-0812">Transmembrane</keyword>
<keyword evidence="8 10" id="KW-0012">Acyltransferase</keyword>
<proteinExistence type="inferred from homology"/>
<feature type="transmembrane region" description="Helical" evidence="10">
    <location>
        <begin position="520"/>
        <end position="546"/>
    </location>
</feature>
<dbReference type="GO" id="GO:0019706">
    <property type="term" value="F:protein-cysteine S-palmitoyltransferase activity"/>
    <property type="evidence" value="ECO:0007669"/>
    <property type="project" value="UniProtKB-EC"/>
</dbReference>
<dbReference type="PANTHER" id="PTHR22883">
    <property type="entry name" value="ZINC FINGER DHHC DOMAIN CONTAINING PROTEIN"/>
    <property type="match status" value="1"/>
</dbReference>
<dbReference type="PROSITE" id="PS50216">
    <property type="entry name" value="DHHC"/>
    <property type="match status" value="1"/>
</dbReference>
<evidence type="ECO:0000256" key="3">
    <source>
        <dbReference type="ARBA" id="ARBA00022692"/>
    </source>
</evidence>
<evidence type="ECO:0000256" key="8">
    <source>
        <dbReference type="ARBA" id="ARBA00023315"/>
    </source>
</evidence>
<keyword evidence="6" id="KW-0564">Palmitate</keyword>
<evidence type="ECO:0000256" key="6">
    <source>
        <dbReference type="ARBA" id="ARBA00023139"/>
    </source>
</evidence>
<dbReference type="OrthoDB" id="9909019at2759"/>
<dbReference type="EC" id="2.3.1.225" evidence="10"/>
<accession>A0A9K3PAS8</accession>
<evidence type="ECO:0000313" key="14">
    <source>
        <dbReference type="Proteomes" id="UP000693970"/>
    </source>
</evidence>
<comment type="caution">
    <text evidence="13">The sequence shown here is derived from an EMBL/GenBank/DDBJ whole genome shotgun (WGS) entry which is preliminary data.</text>
</comment>
<reference evidence="13" key="2">
    <citation type="submission" date="2021-04" db="EMBL/GenBank/DDBJ databases">
        <authorList>
            <person name="Podell S."/>
        </authorList>
    </citation>
    <scope>NUCLEOTIDE SEQUENCE</scope>
    <source>
        <strain evidence="13">Hildebrandi</strain>
    </source>
</reference>
<dbReference type="InterPro" id="IPR001594">
    <property type="entry name" value="Palmitoyltrfase_DHHC"/>
</dbReference>
<keyword evidence="5 10" id="KW-0472">Membrane</keyword>
<gene>
    <name evidence="13" type="ORF">IV203_023798</name>
</gene>
<feature type="compositionally biased region" description="Low complexity" evidence="11">
    <location>
        <begin position="56"/>
        <end position="69"/>
    </location>
</feature>
<keyword evidence="7" id="KW-0449">Lipoprotein</keyword>
<feature type="transmembrane region" description="Helical" evidence="10">
    <location>
        <begin position="295"/>
        <end position="314"/>
    </location>
</feature>
<keyword evidence="4 10" id="KW-1133">Transmembrane helix</keyword>
<feature type="transmembrane region" description="Helical" evidence="10">
    <location>
        <begin position="361"/>
        <end position="382"/>
    </location>
</feature>
<keyword evidence="2 10" id="KW-0808">Transferase</keyword>
<dbReference type="GO" id="GO:0005783">
    <property type="term" value="C:endoplasmic reticulum"/>
    <property type="evidence" value="ECO:0007669"/>
    <property type="project" value="TreeGrafter"/>
</dbReference>
<comment type="similarity">
    <text evidence="10">Belongs to the DHHC palmitoyltransferase family.</text>
</comment>
<reference evidence="13" key="1">
    <citation type="journal article" date="2021" name="Sci. Rep.">
        <title>Diploid genomic architecture of Nitzschia inconspicua, an elite biomass production diatom.</title>
        <authorList>
            <person name="Oliver A."/>
            <person name="Podell S."/>
            <person name="Pinowska A."/>
            <person name="Traller J.C."/>
            <person name="Smith S.R."/>
            <person name="McClure R."/>
            <person name="Beliaev A."/>
            <person name="Bohutskyi P."/>
            <person name="Hill E.A."/>
            <person name="Rabines A."/>
            <person name="Zheng H."/>
            <person name="Allen L.Z."/>
            <person name="Kuo A."/>
            <person name="Grigoriev I.V."/>
            <person name="Allen A.E."/>
            <person name="Hazlebeck D."/>
            <person name="Allen E.E."/>
        </authorList>
    </citation>
    <scope>NUCLEOTIDE SEQUENCE</scope>
    <source>
        <strain evidence="13">Hildebrandi</strain>
    </source>
</reference>
<name>A0A9K3PAS8_9STRA</name>
<evidence type="ECO:0000256" key="2">
    <source>
        <dbReference type="ARBA" id="ARBA00022679"/>
    </source>
</evidence>
<feature type="compositionally biased region" description="Low complexity" evidence="11">
    <location>
        <begin position="27"/>
        <end position="49"/>
    </location>
</feature>
<protein>
    <recommendedName>
        <fullName evidence="10">Palmitoyltransferase</fullName>
        <ecNumber evidence="10">2.3.1.225</ecNumber>
    </recommendedName>
</protein>
<dbReference type="InterPro" id="IPR039859">
    <property type="entry name" value="PFA4/ZDH16/20/ERF2-like"/>
</dbReference>
<dbReference type="PANTHER" id="PTHR22883:SF43">
    <property type="entry name" value="PALMITOYLTRANSFERASE APP"/>
    <property type="match status" value="1"/>
</dbReference>
<feature type="transmembrane region" description="Helical" evidence="10">
    <location>
        <begin position="455"/>
        <end position="479"/>
    </location>
</feature>
<feature type="compositionally biased region" description="Low complexity" evidence="11">
    <location>
        <begin position="108"/>
        <end position="118"/>
    </location>
</feature>